<proteinExistence type="predicted"/>
<gene>
    <name evidence="2" type="ORF">BJ878DRAFT_528418</name>
</gene>
<feature type="compositionally biased region" description="Polar residues" evidence="1">
    <location>
        <begin position="73"/>
        <end position="93"/>
    </location>
</feature>
<dbReference type="EMBL" id="MU254604">
    <property type="protein sequence ID" value="KAG9240077.1"/>
    <property type="molecule type" value="Genomic_DNA"/>
</dbReference>
<dbReference type="PANTHER" id="PTHR28307">
    <property type="entry name" value="PROTEIN PAL1"/>
    <property type="match status" value="1"/>
</dbReference>
<dbReference type="InterPro" id="IPR013226">
    <property type="entry name" value="Pal1"/>
</dbReference>
<dbReference type="Proteomes" id="UP000887226">
    <property type="component" value="Unassembled WGS sequence"/>
</dbReference>
<dbReference type="Pfam" id="PF08316">
    <property type="entry name" value="Pal1"/>
    <property type="match status" value="1"/>
</dbReference>
<reference evidence="2" key="1">
    <citation type="journal article" date="2021" name="IMA Fungus">
        <title>Genomic characterization of three marine fungi, including Emericellopsis atlantica sp. nov. with signatures of a generalist lifestyle and marine biomass degradation.</title>
        <authorList>
            <person name="Hagestad O.C."/>
            <person name="Hou L."/>
            <person name="Andersen J.H."/>
            <person name="Hansen E.H."/>
            <person name="Altermark B."/>
            <person name="Li C."/>
            <person name="Kuhnert E."/>
            <person name="Cox R.J."/>
            <person name="Crous P.W."/>
            <person name="Spatafora J.W."/>
            <person name="Lail K."/>
            <person name="Amirebrahimi M."/>
            <person name="Lipzen A."/>
            <person name="Pangilinan J."/>
            <person name="Andreopoulos W."/>
            <person name="Hayes R.D."/>
            <person name="Ng V."/>
            <person name="Grigoriev I.V."/>
            <person name="Jackson S.A."/>
            <person name="Sutton T.D.S."/>
            <person name="Dobson A.D.W."/>
            <person name="Rama T."/>
        </authorList>
    </citation>
    <scope>NUCLEOTIDE SEQUENCE</scope>
    <source>
        <strain evidence="2">TRa3180A</strain>
    </source>
</reference>
<feature type="region of interest" description="Disordered" evidence="1">
    <location>
        <begin position="15"/>
        <end position="119"/>
    </location>
</feature>
<keyword evidence="3" id="KW-1185">Reference proteome</keyword>
<sequence length="363" mass="40310">MEPTNLDKELATKYLLNPLNEPEPREVTGPGAHFVGPNSMYQKPTSIDSAHIKTPPHSYPTPPTSASPTRSSFHASNPLSPSYRQSAFSNYNESTHKGKGRQRSSSLNKRFPGDMSDRPLDQLRKEAKLANRAPHLRKKHLPGADSIDTLDATFPGMSYHHEGPYDATLISRNTVKNSPLEAVKDSNAEALRATPRENLRDALDRHVPLQGTSIIPPGMFGIDGKTMRYKEGADLMREEDAPGGAYRRTPGVKYLPEDFKGKGEPSFTIERQLKDHKHGLRQTIIPDESLGYEMQTPNSGMSRQRSGSANHAEIPALDKSRNMVKHSEYDSSMRRSNTTDKKVGEGLKNRFASLKLSKKPSSD</sequence>
<dbReference type="GO" id="GO:0005737">
    <property type="term" value="C:cytoplasm"/>
    <property type="evidence" value="ECO:0007669"/>
    <property type="project" value="TreeGrafter"/>
</dbReference>
<evidence type="ECO:0000313" key="2">
    <source>
        <dbReference type="EMBL" id="KAG9240077.1"/>
    </source>
</evidence>
<feature type="region of interest" description="Disordered" evidence="1">
    <location>
        <begin position="291"/>
        <end position="363"/>
    </location>
</feature>
<accession>A0A9P7YVC8</accession>
<organism evidence="2 3">
    <name type="scientific">Calycina marina</name>
    <dbReference type="NCBI Taxonomy" id="1763456"/>
    <lineage>
        <taxon>Eukaryota</taxon>
        <taxon>Fungi</taxon>
        <taxon>Dikarya</taxon>
        <taxon>Ascomycota</taxon>
        <taxon>Pezizomycotina</taxon>
        <taxon>Leotiomycetes</taxon>
        <taxon>Helotiales</taxon>
        <taxon>Pezizellaceae</taxon>
        <taxon>Calycina</taxon>
    </lineage>
</organism>
<dbReference type="PANTHER" id="PTHR28307:SF1">
    <property type="entry name" value="PAL1 CELL MORPHOLOGY PROTEIN"/>
    <property type="match status" value="1"/>
</dbReference>
<protein>
    <submittedName>
        <fullName evidence="2">Uncharacterized protein</fullName>
    </submittedName>
</protein>
<dbReference type="AlphaFoldDB" id="A0A9P7YVC8"/>
<evidence type="ECO:0000313" key="3">
    <source>
        <dbReference type="Proteomes" id="UP000887226"/>
    </source>
</evidence>
<feature type="compositionally biased region" description="Polar residues" evidence="1">
    <location>
        <begin position="295"/>
        <end position="309"/>
    </location>
</feature>
<comment type="caution">
    <text evidence="2">The sequence shown here is derived from an EMBL/GenBank/DDBJ whole genome shotgun (WGS) entry which is preliminary data.</text>
</comment>
<name>A0A9P7YVC8_9HELO</name>
<dbReference type="OrthoDB" id="5389892at2759"/>
<feature type="compositionally biased region" description="Polar residues" evidence="1">
    <location>
        <begin position="39"/>
        <end position="48"/>
    </location>
</feature>
<evidence type="ECO:0000256" key="1">
    <source>
        <dbReference type="SAM" id="MobiDB-lite"/>
    </source>
</evidence>
<feature type="compositionally biased region" description="Basic and acidic residues" evidence="1">
    <location>
        <begin position="316"/>
        <end position="348"/>
    </location>
</feature>